<evidence type="ECO:0000256" key="12">
    <source>
        <dbReference type="ARBA" id="ARBA00023163"/>
    </source>
</evidence>
<dbReference type="Pfam" id="PF00929">
    <property type="entry name" value="RNase_T"/>
    <property type="match status" value="1"/>
</dbReference>
<dbReference type="PANTHER" id="PTHR30231">
    <property type="entry name" value="DNA POLYMERASE III SUBUNIT EPSILON"/>
    <property type="match status" value="1"/>
</dbReference>
<dbReference type="EMBL" id="BKCP01005516">
    <property type="protein sequence ID" value="GER38588.1"/>
    <property type="molecule type" value="Genomic_DNA"/>
</dbReference>
<feature type="compositionally biased region" description="Acidic residues" evidence="17">
    <location>
        <begin position="1094"/>
        <end position="1108"/>
    </location>
</feature>
<accession>A0A5A7Q172</accession>
<dbReference type="InterPro" id="IPR012337">
    <property type="entry name" value="RNaseH-like_sf"/>
</dbReference>
<dbReference type="AlphaFoldDB" id="A0A5A7Q172"/>
<dbReference type="GO" id="GO:0000160">
    <property type="term" value="P:phosphorelay signal transduction system"/>
    <property type="evidence" value="ECO:0007669"/>
    <property type="project" value="UniProtKB-KW"/>
</dbReference>
<evidence type="ECO:0000256" key="5">
    <source>
        <dbReference type="ARBA" id="ARBA00022723"/>
    </source>
</evidence>
<dbReference type="PROSITE" id="PS51017">
    <property type="entry name" value="CCT"/>
    <property type="match status" value="1"/>
</dbReference>
<feature type="region of interest" description="Disordered" evidence="17">
    <location>
        <begin position="1084"/>
        <end position="1120"/>
    </location>
</feature>
<reference evidence="21" key="1">
    <citation type="journal article" date="2019" name="Curr. Biol.">
        <title>Genome Sequence of Striga asiatica Provides Insight into the Evolution of Plant Parasitism.</title>
        <authorList>
            <person name="Yoshida S."/>
            <person name="Kim S."/>
            <person name="Wafula E.K."/>
            <person name="Tanskanen J."/>
            <person name="Kim Y.M."/>
            <person name="Honaas L."/>
            <person name="Yang Z."/>
            <person name="Spallek T."/>
            <person name="Conn C.E."/>
            <person name="Ichihashi Y."/>
            <person name="Cheong K."/>
            <person name="Cui S."/>
            <person name="Der J.P."/>
            <person name="Gundlach H."/>
            <person name="Jiao Y."/>
            <person name="Hori C."/>
            <person name="Ishida J.K."/>
            <person name="Kasahara H."/>
            <person name="Kiba T."/>
            <person name="Kim M.S."/>
            <person name="Koo N."/>
            <person name="Laohavisit A."/>
            <person name="Lee Y.H."/>
            <person name="Lumba S."/>
            <person name="McCourt P."/>
            <person name="Mortimer J.C."/>
            <person name="Mutuku J.M."/>
            <person name="Nomura T."/>
            <person name="Sasaki-Sekimoto Y."/>
            <person name="Seto Y."/>
            <person name="Wang Y."/>
            <person name="Wakatake T."/>
            <person name="Sakakibara H."/>
            <person name="Demura T."/>
            <person name="Yamaguchi S."/>
            <person name="Yoneyama K."/>
            <person name="Manabe R.I."/>
            <person name="Nelson D.C."/>
            <person name="Schulman A.H."/>
            <person name="Timko M.P."/>
            <person name="dePamphilis C.W."/>
            <person name="Choi D."/>
            <person name="Shirasu K."/>
        </authorList>
    </citation>
    <scope>NUCLEOTIDE SEQUENCE [LARGE SCALE GENOMIC DNA]</scope>
    <source>
        <strain evidence="21">cv. UVA1</strain>
    </source>
</reference>
<dbReference type="GO" id="GO:0046872">
    <property type="term" value="F:metal ion binding"/>
    <property type="evidence" value="ECO:0007669"/>
    <property type="project" value="UniProtKB-KW"/>
</dbReference>
<evidence type="ECO:0000256" key="8">
    <source>
        <dbReference type="ARBA" id="ARBA00022842"/>
    </source>
</evidence>
<dbReference type="Gene3D" id="3.30.420.10">
    <property type="entry name" value="Ribonuclease H-like superfamily/Ribonuclease H"/>
    <property type="match status" value="1"/>
</dbReference>
<keyword evidence="21" id="KW-1185">Reference proteome</keyword>
<dbReference type="InterPro" id="IPR001789">
    <property type="entry name" value="Sig_transdc_resp-reg_receiver"/>
</dbReference>
<evidence type="ECO:0000256" key="17">
    <source>
        <dbReference type="SAM" id="MobiDB-lite"/>
    </source>
</evidence>
<evidence type="ECO:0000256" key="4">
    <source>
        <dbReference type="ARBA" id="ARBA00022722"/>
    </source>
</evidence>
<keyword evidence="6" id="KW-0378">Hydrolase</keyword>
<comment type="subcellular location">
    <subcellularLocation>
        <location evidence="2 16">Nucleus</location>
    </subcellularLocation>
</comment>
<evidence type="ECO:0000256" key="15">
    <source>
        <dbReference type="PROSITE-ProRule" id="PRU00169"/>
    </source>
</evidence>
<feature type="compositionally biased region" description="Polar residues" evidence="17">
    <location>
        <begin position="857"/>
        <end position="868"/>
    </location>
</feature>
<feature type="compositionally biased region" description="Polar residues" evidence="17">
    <location>
        <begin position="791"/>
        <end position="809"/>
    </location>
</feature>
<dbReference type="GO" id="GO:0005634">
    <property type="term" value="C:nucleus"/>
    <property type="evidence" value="ECO:0007669"/>
    <property type="project" value="UniProtKB-SubCell"/>
</dbReference>
<feature type="region of interest" description="Disordered" evidence="17">
    <location>
        <begin position="904"/>
        <end position="925"/>
    </location>
</feature>
<feature type="region of interest" description="Disordered" evidence="17">
    <location>
        <begin position="199"/>
        <end position="228"/>
    </location>
</feature>
<comment type="similarity">
    <text evidence="3">Belongs to the ARR-like family.</text>
</comment>
<dbReference type="PROSITE" id="PS50110">
    <property type="entry name" value="RESPONSE_REGULATORY"/>
    <property type="match status" value="1"/>
</dbReference>
<evidence type="ECO:0000256" key="16">
    <source>
        <dbReference type="PROSITE-ProRule" id="PRU00357"/>
    </source>
</evidence>
<proteinExistence type="inferred from homology"/>
<keyword evidence="12" id="KW-0804">Transcription</keyword>
<dbReference type="GO" id="GO:0008408">
    <property type="term" value="F:3'-5' exonuclease activity"/>
    <property type="evidence" value="ECO:0007669"/>
    <property type="project" value="TreeGrafter"/>
</dbReference>
<dbReference type="Pfam" id="PF06203">
    <property type="entry name" value="CCT"/>
    <property type="match status" value="1"/>
</dbReference>
<protein>
    <recommendedName>
        <fullName evidence="14">Pseudo-response regulator 1</fullName>
    </recommendedName>
</protein>
<evidence type="ECO:0000256" key="10">
    <source>
        <dbReference type="ARBA" id="ARBA00023015"/>
    </source>
</evidence>
<keyword evidence="8" id="KW-0460">Magnesium</keyword>
<keyword evidence="7" id="KW-0269">Exonuclease</keyword>
<comment type="caution">
    <text evidence="15">Lacks conserved residue(s) required for the propagation of feature annotation.</text>
</comment>
<evidence type="ECO:0000256" key="13">
    <source>
        <dbReference type="ARBA" id="ARBA00023242"/>
    </source>
</evidence>
<dbReference type="Pfam" id="PF00072">
    <property type="entry name" value="Response_reg"/>
    <property type="match status" value="1"/>
</dbReference>
<dbReference type="SMART" id="SM00479">
    <property type="entry name" value="EXOIII"/>
    <property type="match status" value="1"/>
</dbReference>
<dbReference type="FunFam" id="3.30.420.10:FF:000040">
    <property type="entry name" value="Exonuclease family protein"/>
    <property type="match status" value="1"/>
</dbReference>
<feature type="region of interest" description="Disordered" evidence="17">
    <location>
        <begin position="770"/>
        <end position="824"/>
    </location>
</feature>
<dbReference type="SUPFAM" id="SSF53098">
    <property type="entry name" value="Ribonuclease H-like"/>
    <property type="match status" value="1"/>
</dbReference>
<evidence type="ECO:0000256" key="2">
    <source>
        <dbReference type="ARBA" id="ARBA00004123"/>
    </source>
</evidence>
<dbReference type="InterPro" id="IPR013520">
    <property type="entry name" value="Ribonucl_H"/>
</dbReference>
<comment type="caution">
    <text evidence="20">The sequence shown here is derived from an EMBL/GenBank/DDBJ whole genome shotgun (WGS) entry which is preliminary data.</text>
</comment>
<keyword evidence="13 16" id="KW-0539">Nucleus</keyword>
<evidence type="ECO:0000259" key="18">
    <source>
        <dbReference type="PROSITE" id="PS50110"/>
    </source>
</evidence>
<dbReference type="GO" id="GO:0003676">
    <property type="term" value="F:nucleic acid binding"/>
    <property type="evidence" value="ECO:0007669"/>
    <property type="project" value="InterPro"/>
</dbReference>
<dbReference type="Gene3D" id="3.40.50.2300">
    <property type="match status" value="1"/>
</dbReference>
<keyword evidence="4" id="KW-0540">Nuclease</keyword>
<dbReference type="SMART" id="SM00448">
    <property type="entry name" value="REC"/>
    <property type="match status" value="1"/>
</dbReference>
<evidence type="ECO:0000256" key="1">
    <source>
        <dbReference type="ARBA" id="ARBA00001946"/>
    </source>
</evidence>
<dbReference type="SUPFAM" id="SSF52172">
    <property type="entry name" value="CheY-like"/>
    <property type="match status" value="1"/>
</dbReference>
<feature type="compositionally biased region" description="Polar residues" evidence="17">
    <location>
        <begin position="199"/>
        <end position="211"/>
    </location>
</feature>
<evidence type="ECO:0000256" key="14">
    <source>
        <dbReference type="ARBA" id="ARBA00081525"/>
    </source>
</evidence>
<name>A0A5A7Q172_STRAF</name>
<keyword evidence="5" id="KW-0479">Metal-binding</keyword>
<evidence type="ECO:0000313" key="20">
    <source>
        <dbReference type="EMBL" id="GER38588.1"/>
    </source>
</evidence>
<keyword evidence="11" id="KW-0090">Biological rhythms</keyword>
<dbReference type="GO" id="GO:0048511">
    <property type="term" value="P:rhythmic process"/>
    <property type="evidence" value="ECO:0007669"/>
    <property type="project" value="UniProtKB-KW"/>
</dbReference>
<dbReference type="InterPro" id="IPR011006">
    <property type="entry name" value="CheY-like_superfamily"/>
</dbReference>
<evidence type="ECO:0000256" key="9">
    <source>
        <dbReference type="ARBA" id="ARBA00023012"/>
    </source>
</evidence>
<feature type="domain" description="Response regulatory" evidence="18">
    <location>
        <begin position="621"/>
        <end position="739"/>
    </location>
</feature>
<feature type="compositionally biased region" description="Polar residues" evidence="17">
    <location>
        <begin position="904"/>
        <end position="920"/>
    </location>
</feature>
<dbReference type="InterPro" id="IPR036397">
    <property type="entry name" value="RNaseH_sf"/>
</dbReference>
<dbReference type="CDD" id="cd06127">
    <property type="entry name" value="DEDDh"/>
    <property type="match status" value="1"/>
</dbReference>
<gene>
    <name evidence="20" type="ORF">STAS_15105</name>
</gene>
<feature type="region of interest" description="Disordered" evidence="17">
    <location>
        <begin position="244"/>
        <end position="263"/>
    </location>
</feature>
<dbReference type="Proteomes" id="UP000325081">
    <property type="component" value="Unassembled WGS sequence"/>
</dbReference>
<keyword evidence="9" id="KW-0902">Two-component regulatory system</keyword>
<dbReference type="InterPro" id="IPR010402">
    <property type="entry name" value="CCT_domain"/>
</dbReference>
<evidence type="ECO:0000256" key="3">
    <source>
        <dbReference type="ARBA" id="ARBA00010330"/>
    </source>
</evidence>
<keyword evidence="10" id="KW-0805">Transcription regulation</keyword>
<evidence type="ECO:0000313" key="21">
    <source>
        <dbReference type="Proteomes" id="UP000325081"/>
    </source>
</evidence>
<organism evidence="20 21">
    <name type="scientific">Striga asiatica</name>
    <name type="common">Asiatic witchweed</name>
    <name type="synonym">Buchnera asiatica</name>
    <dbReference type="NCBI Taxonomy" id="4170"/>
    <lineage>
        <taxon>Eukaryota</taxon>
        <taxon>Viridiplantae</taxon>
        <taxon>Streptophyta</taxon>
        <taxon>Embryophyta</taxon>
        <taxon>Tracheophyta</taxon>
        <taxon>Spermatophyta</taxon>
        <taxon>Magnoliopsida</taxon>
        <taxon>eudicotyledons</taxon>
        <taxon>Gunneridae</taxon>
        <taxon>Pentapetalae</taxon>
        <taxon>asterids</taxon>
        <taxon>lamiids</taxon>
        <taxon>Lamiales</taxon>
        <taxon>Orobanchaceae</taxon>
        <taxon>Buchnereae</taxon>
        <taxon>Striga</taxon>
    </lineage>
</organism>
<sequence length="1120" mass="124810">MAITAEDRSEIAFFDVETTVPTRTGQGFAILEFGAILVCPRKLVELRSYSTLVRPADLAHITSLSVRCNGITRDAVVSAPTFADISDLVYDLLHGRIWAGHNILRFDCYRIREAFAEINKPAPEPKGTIDSLALLTQKFGRRAGDMKMASLATYFGLGQQTHRSLDDVRMNLEVLKYCATVLFLESSLPDIFTENSWVSPNATTRSRSNGKPSREPNESTTSSSSSNVDAQICSIEANHLTPSITTSKTDKVNSPQINSNPPSVSPFNLSDLLVQMNEEFLLEKNDLAASHESSNAANCEHQNEFLEPDDVSIPLISVALVPFYRGTEKIQILHQNGPLLLGCAGLKVRFGINTKFVDSFGRPRLNFVVDASPSLCKVLDAADNLAQKLSIDSGSSSEWRPVVTRKKGFFYNSPTVRLPTAADGEITRCMTEIYQTDDSAALHVTPFSNVRAPSPPLAHADLDGRDPDSWLAHVSAHFCPTTKKQARRPALWKTFTVLPKIVSSLYACVYLRIDRPGAARPVLTYAGSDEAVLYLFPSSHVKLLSVLHLLEVKGFCGNLVGGSREGSFCTPYPFDDYESCEVADWNPNFAIVAVFVGEVVKMDMSEMGKSGDSFIDRSKVRILLCDNDEKSSEEVFTLLCKCSYQVTSVKSPRQVIDALNAEGPDIDIILSEVDLPMSKGMKMLKYIMRDKELRRIPVIMMSAQDEVAIVVKCLKLGAADYLVKPLRTNELLNLWTHMWRRRRMLGLAEKNIINYDLDLVVSDPSDANTNSTTLFSDDTDDKSRKGVNPDTCVSTHQENEAHATTNAAPIQTACGAPSDYQPDVPELIDRQRGQSSPLPKKKELRIGESSAFFAYVKSSTPKSSSTHDPSPLHENLPNQRQEENNRAPTENHYQINSNSFSLEKQSFTTTPSPLSTDEFAQQQQQQPHFILRNNSLPNDHLSNHHHYPHSAPYPYYVPPAMMSQVAAAAAMQPGGPHNHIMPPYPYYPFGLCLQPGQIQSGPIPGPPHHHPHHQWPSFGSPSVEGTEKPPAKIDRREAALMKFRQKRKERCFDKKIRYVNRKKLAERRPRLRGQFVRKVNGVMSVDLNGQPAYTEDDEEEEEDYDEDDHSNVVFLPEDES</sequence>
<evidence type="ECO:0000256" key="11">
    <source>
        <dbReference type="ARBA" id="ARBA00023108"/>
    </source>
</evidence>
<dbReference type="FunFam" id="3.40.50.2300:FF:000316">
    <property type="entry name" value="Two-component response regulator-like APRR1"/>
    <property type="match status" value="1"/>
</dbReference>
<feature type="region of interest" description="Disordered" evidence="17">
    <location>
        <begin position="1002"/>
        <end position="1031"/>
    </location>
</feature>
<dbReference type="OrthoDB" id="2018529at2759"/>
<evidence type="ECO:0000259" key="19">
    <source>
        <dbReference type="PROSITE" id="PS51017"/>
    </source>
</evidence>
<feature type="region of interest" description="Disordered" evidence="17">
    <location>
        <begin position="857"/>
        <end position="892"/>
    </location>
</feature>
<dbReference type="PANTHER" id="PTHR30231:SF4">
    <property type="entry name" value="PROTEIN NEN2"/>
    <property type="match status" value="1"/>
</dbReference>
<feature type="domain" description="CCT" evidence="19">
    <location>
        <begin position="1036"/>
        <end position="1078"/>
    </location>
</feature>
<evidence type="ECO:0000256" key="7">
    <source>
        <dbReference type="ARBA" id="ARBA00022839"/>
    </source>
</evidence>
<comment type="cofactor">
    <cofactor evidence="1">
        <name>Mg(2+)</name>
        <dbReference type="ChEBI" id="CHEBI:18420"/>
    </cofactor>
</comment>
<evidence type="ECO:0000256" key="6">
    <source>
        <dbReference type="ARBA" id="ARBA00022801"/>
    </source>
</evidence>